<dbReference type="EMBL" id="CAJNOL010002090">
    <property type="protein sequence ID" value="CAF1460305.1"/>
    <property type="molecule type" value="Genomic_DNA"/>
</dbReference>
<keyword evidence="8" id="KW-1185">Reference proteome</keyword>
<organism evidence="1 7">
    <name type="scientific">Rotaria sordida</name>
    <dbReference type="NCBI Taxonomy" id="392033"/>
    <lineage>
        <taxon>Eukaryota</taxon>
        <taxon>Metazoa</taxon>
        <taxon>Spiralia</taxon>
        <taxon>Gnathifera</taxon>
        <taxon>Rotifera</taxon>
        <taxon>Eurotatoria</taxon>
        <taxon>Bdelloidea</taxon>
        <taxon>Philodinida</taxon>
        <taxon>Philodinidae</taxon>
        <taxon>Rotaria</taxon>
    </lineage>
</organism>
<dbReference type="EMBL" id="CAJOBD010015099">
    <property type="protein sequence ID" value="CAF4205520.1"/>
    <property type="molecule type" value="Genomic_DNA"/>
</dbReference>
<dbReference type="Proteomes" id="UP000663870">
    <property type="component" value="Unassembled WGS sequence"/>
</dbReference>
<comment type="caution">
    <text evidence="1">The sequence shown here is derived from an EMBL/GenBank/DDBJ whole genome shotgun (WGS) entry which is preliminary data.</text>
</comment>
<name>A0A814RRV9_9BILA</name>
<dbReference type="EMBL" id="CAJNOT010001061">
    <property type="protein sequence ID" value="CAF1137641.1"/>
    <property type="molecule type" value="Genomic_DNA"/>
</dbReference>
<dbReference type="EMBL" id="CAJOAX010023664">
    <property type="protein sequence ID" value="CAF4213791.1"/>
    <property type="molecule type" value="Genomic_DNA"/>
</dbReference>
<sequence length="116" mass="13755">MFLVESIVRSYLTHFRSIYSSQHYSTCSSLIDLFIYIEYHLLKSLEKDLCNRMEYLLEVVAAIDIPLSNTNSFIRSILYDSNSRIQNFAANYNLTLKNLSEMKSNNINLRFIRRRK</sequence>
<dbReference type="AlphaFoldDB" id="A0A814RRV9"/>
<evidence type="ECO:0000313" key="1">
    <source>
        <dbReference type="EMBL" id="CAF1137641.1"/>
    </source>
</evidence>
<evidence type="ECO:0000313" key="3">
    <source>
        <dbReference type="EMBL" id="CAF1176575.1"/>
    </source>
</evidence>
<evidence type="ECO:0000313" key="4">
    <source>
        <dbReference type="EMBL" id="CAF1460305.1"/>
    </source>
</evidence>
<accession>A0A814RRV9</accession>
<reference evidence="1" key="1">
    <citation type="submission" date="2021-02" db="EMBL/GenBank/DDBJ databases">
        <authorList>
            <person name="Nowell W R."/>
        </authorList>
    </citation>
    <scope>NUCLEOTIDE SEQUENCE</scope>
</reference>
<dbReference type="Proteomes" id="UP000663854">
    <property type="component" value="Unassembled WGS sequence"/>
</dbReference>
<proteinExistence type="predicted"/>
<evidence type="ECO:0000313" key="5">
    <source>
        <dbReference type="EMBL" id="CAF4205520.1"/>
    </source>
</evidence>
<dbReference type="Proteomes" id="UP000663864">
    <property type="component" value="Unassembled WGS sequence"/>
</dbReference>
<evidence type="ECO:0000313" key="6">
    <source>
        <dbReference type="EMBL" id="CAF4213791.1"/>
    </source>
</evidence>
<dbReference type="Proteomes" id="UP000663882">
    <property type="component" value="Unassembled WGS sequence"/>
</dbReference>
<evidence type="ECO:0000313" key="7">
    <source>
        <dbReference type="Proteomes" id="UP000663864"/>
    </source>
</evidence>
<dbReference type="EMBL" id="CAJNOO010001605">
    <property type="protein sequence ID" value="CAF1176575.1"/>
    <property type="molecule type" value="Genomic_DNA"/>
</dbReference>
<evidence type="ECO:0000313" key="8">
    <source>
        <dbReference type="Proteomes" id="UP000663870"/>
    </source>
</evidence>
<dbReference type="Proteomes" id="UP000663836">
    <property type="component" value="Unassembled WGS sequence"/>
</dbReference>
<dbReference type="EMBL" id="CAJNOH010001076">
    <property type="protein sequence ID" value="CAF1172484.1"/>
    <property type="molecule type" value="Genomic_DNA"/>
</dbReference>
<evidence type="ECO:0000313" key="2">
    <source>
        <dbReference type="EMBL" id="CAF1172484.1"/>
    </source>
</evidence>
<protein>
    <submittedName>
        <fullName evidence="1">Uncharacterized protein</fullName>
    </submittedName>
</protein>
<gene>
    <name evidence="5" type="ORF">JBS370_LOCUS36733</name>
    <name evidence="4" type="ORF">JXQ802_LOCUS38131</name>
    <name evidence="6" type="ORF">OTI717_LOCUS39096</name>
    <name evidence="2" type="ORF">PYM288_LOCUS23351</name>
    <name evidence="3" type="ORF">RFH988_LOCUS23271</name>
    <name evidence="1" type="ORF">ZHD862_LOCUS19470</name>
</gene>
<dbReference type="Proteomes" id="UP000663823">
    <property type="component" value="Unassembled WGS sequence"/>
</dbReference>